<feature type="compositionally biased region" description="Acidic residues" evidence="1">
    <location>
        <begin position="63"/>
        <end position="82"/>
    </location>
</feature>
<dbReference type="AlphaFoldDB" id="A0A834NHB3"/>
<accession>A0A834NHB3</accession>
<dbReference type="Proteomes" id="UP000600918">
    <property type="component" value="Unassembled WGS sequence"/>
</dbReference>
<feature type="compositionally biased region" description="Basic and acidic residues" evidence="1">
    <location>
        <begin position="37"/>
        <end position="51"/>
    </location>
</feature>
<feature type="region of interest" description="Disordered" evidence="1">
    <location>
        <begin position="37"/>
        <end position="84"/>
    </location>
</feature>
<organism evidence="2 3">
    <name type="scientific">Vespula pensylvanica</name>
    <name type="common">Western yellow jacket</name>
    <name type="synonym">Wasp</name>
    <dbReference type="NCBI Taxonomy" id="30213"/>
    <lineage>
        <taxon>Eukaryota</taxon>
        <taxon>Metazoa</taxon>
        <taxon>Ecdysozoa</taxon>
        <taxon>Arthropoda</taxon>
        <taxon>Hexapoda</taxon>
        <taxon>Insecta</taxon>
        <taxon>Pterygota</taxon>
        <taxon>Neoptera</taxon>
        <taxon>Endopterygota</taxon>
        <taxon>Hymenoptera</taxon>
        <taxon>Apocrita</taxon>
        <taxon>Aculeata</taxon>
        <taxon>Vespoidea</taxon>
        <taxon>Vespidae</taxon>
        <taxon>Vespinae</taxon>
        <taxon>Vespula</taxon>
    </lineage>
</organism>
<evidence type="ECO:0000256" key="1">
    <source>
        <dbReference type="SAM" id="MobiDB-lite"/>
    </source>
</evidence>
<evidence type="ECO:0000313" key="2">
    <source>
        <dbReference type="EMBL" id="KAF7409085.1"/>
    </source>
</evidence>
<gene>
    <name evidence="2" type="ORF">H0235_013937</name>
</gene>
<sequence>MLSCTIMENVANRMLVNHENDGKRIASSDRVRIIDRRPVSWPRNRERDESCSRPSSPRVKDEEEKDEEEEEEDEEDEEDDDATTIGSAFRDLSRALSASHFFFPKLSAWQASRQAGRQANCWLTGRRAS</sequence>
<dbReference type="EMBL" id="JACSDY010000014">
    <property type="protein sequence ID" value="KAF7409085.1"/>
    <property type="molecule type" value="Genomic_DNA"/>
</dbReference>
<protein>
    <submittedName>
        <fullName evidence="2">Uncharacterized protein</fullName>
    </submittedName>
</protein>
<name>A0A834NHB3_VESPE</name>
<keyword evidence="3" id="KW-1185">Reference proteome</keyword>
<evidence type="ECO:0000313" key="3">
    <source>
        <dbReference type="Proteomes" id="UP000600918"/>
    </source>
</evidence>
<proteinExistence type="predicted"/>
<reference evidence="2" key="1">
    <citation type="journal article" date="2020" name="G3 (Bethesda)">
        <title>High-Quality Assemblies for Three Invasive Social Wasps from the &lt;i&gt;Vespula&lt;/i&gt; Genus.</title>
        <authorList>
            <person name="Harrop T.W.R."/>
            <person name="Guhlin J."/>
            <person name="McLaughlin G.M."/>
            <person name="Permina E."/>
            <person name="Stockwell P."/>
            <person name="Gilligan J."/>
            <person name="Le Lec M.F."/>
            <person name="Gruber M.A.M."/>
            <person name="Quinn O."/>
            <person name="Lovegrove M."/>
            <person name="Duncan E.J."/>
            <person name="Remnant E.J."/>
            <person name="Van Eeckhoven J."/>
            <person name="Graham B."/>
            <person name="Knapp R.A."/>
            <person name="Langford K.W."/>
            <person name="Kronenberg Z."/>
            <person name="Press M.O."/>
            <person name="Eacker S.M."/>
            <person name="Wilson-Rankin E.E."/>
            <person name="Purcell J."/>
            <person name="Lester P.J."/>
            <person name="Dearden P.K."/>
        </authorList>
    </citation>
    <scope>NUCLEOTIDE SEQUENCE</scope>
    <source>
        <strain evidence="2">Volc-1</strain>
    </source>
</reference>
<comment type="caution">
    <text evidence="2">The sequence shown here is derived from an EMBL/GenBank/DDBJ whole genome shotgun (WGS) entry which is preliminary data.</text>
</comment>